<dbReference type="PANTHER" id="PTHR30244:SF30">
    <property type="entry name" value="BLR5990 PROTEIN"/>
    <property type="match status" value="1"/>
</dbReference>
<dbReference type="InterPro" id="IPR026385">
    <property type="entry name" value="LegC-like"/>
</dbReference>
<dbReference type="PIRSF" id="PIRSF000390">
    <property type="entry name" value="PLP_StrS"/>
    <property type="match status" value="1"/>
</dbReference>
<dbReference type="Proteomes" id="UP000075583">
    <property type="component" value="Unassembled WGS sequence"/>
</dbReference>
<keyword evidence="2 3" id="KW-0663">Pyridoxal phosphate</keyword>
<dbReference type="Gene3D" id="3.90.1150.10">
    <property type="entry name" value="Aspartate Aminotransferase, domain 1"/>
    <property type="match status" value="1"/>
</dbReference>
<evidence type="ECO:0000313" key="4">
    <source>
        <dbReference type="EMBL" id="KYG76259.1"/>
    </source>
</evidence>
<dbReference type="PANTHER" id="PTHR30244">
    <property type="entry name" value="TRANSAMINASE"/>
    <property type="match status" value="1"/>
</dbReference>
<feature type="modified residue" description="N6-(pyridoxal phosphate)lysine" evidence="2">
    <location>
        <position position="216"/>
    </location>
</feature>
<evidence type="ECO:0000256" key="3">
    <source>
        <dbReference type="RuleBase" id="RU004508"/>
    </source>
</evidence>
<comment type="caution">
    <text evidence="4">The sequence shown here is derived from an EMBL/GenBank/DDBJ whole genome shotgun (WGS) entry which is preliminary data.</text>
</comment>
<dbReference type="InterPro" id="IPR000653">
    <property type="entry name" value="DegT/StrS_aminotransferase"/>
</dbReference>
<sequence length="384" mass="43077">MLDLDNLVIFIKSMYGNPERVYLHEPNFWGNEKRYLNEAIDSTFVSSVGKYVDQVEDKIAEITGTGRATVVVNGTAALQVSMRICGVGLNDEVITQALTFVATANAIAYNGARPVFIDVDRDTMGMSPESLKYFLKNCCDKTDKGIFNRVSGCRVAACLPMHTFGFMCRIDEIVDICEEWGIPVIEDAAESFGSTYKGKAAGSFGKMGCISFNGNKIITSGGGGAIISTDPEYAQRAKYLTTTAKVPHLWEYYHDELGYNFRMPNINAAVLAAQLENLDVFIAKKRAIFARYEEELPKLGFKLKSIPEDTDWNYWLISVECENLKDRNHLLRSTNQGGIMTRPIWKLMYQLPMFKDCYRDDQANAEYLSDRIVNLPSSAHRGIE</sequence>
<reference evidence="4" key="1">
    <citation type="submission" date="2016-01" db="EMBL/GenBank/DDBJ databases">
        <title>Genome sequencing of Roseivirga ehrenbergii KMM 6017.</title>
        <authorList>
            <person name="Selvaratnam C."/>
            <person name="Thevarajoo S."/>
            <person name="Goh K.M."/>
            <person name="Ee R."/>
            <person name="Chan K.-G."/>
            <person name="Chong C.S."/>
        </authorList>
    </citation>
    <scope>NUCLEOTIDE SEQUENCE [LARGE SCALE GENOMIC DNA]</scope>
    <source>
        <strain evidence="4">KMM 6017</strain>
    </source>
</reference>
<dbReference type="InterPro" id="IPR015424">
    <property type="entry name" value="PyrdxlP-dep_Trfase"/>
</dbReference>
<evidence type="ECO:0000313" key="5">
    <source>
        <dbReference type="Proteomes" id="UP000075583"/>
    </source>
</evidence>
<dbReference type="GO" id="GO:0008483">
    <property type="term" value="F:transaminase activity"/>
    <property type="evidence" value="ECO:0007669"/>
    <property type="project" value="UniProtKB-KW"/>
</dbReference>
<keyword evidence="4" id="KW-0032">Aminotransferase</keyword>
<protein>
    <submittedName>
        <fullName evidence="4">Aminotransferase DegT</fullName>
    </submittedName>
</protein>
<dbReference type="Gene3D" id="3.40.640.10">
    <property type="entry name" value="Type I PLP-dependent aspartate aminotransferase-like (Major domain)"/>
    <property type="match status" value="1"/>
</dbReference>
<keyword evidence="4" id="KW-0808">Transferase</keyword>
<dbReference type="RefSeq" id="WP_062591337.1">
    <property type="nucleotide sequence ID" value="NZ_LQZQ01000023.1"/>
</dbReference>
<evidence type="ECO:0000256" key="2">
    <source>
        <dbReference type="PIRSR" id="PIRSR000390-2"/>
    </source>
</evidence>
<gene>
    <name evidence="4" type="ORF">MB14_03145</name>
</gene>
<dbReference type="InterPro" id="IPR015422">
    <property type="entry name" value="PyrdxlP-dep_Trfase_small"/>
</dbReference>
<comment type="similarity">
    <text evidence="3">Belongs to the DegT/DnrJ/EryC1 family.</text>
</comment>
<dbReference type="AlphaFoldDB" id="A0A150XBY6"/>
<name>A0A150XBY6_ROSEK</name>
<dbReference type="CDD" id="cd00616">
    <property type="entry name" value="AHBA_syn"/>
    <property type="match status" value="1"/>
</dbReference>
<dbReference type="GO" id="GO:0000271">
    <property type="term" value="P:polysaccharide biosynthetic process"/>
    <property type="evidence" value="ECO:0007669"/>
    <property type="project" value="TreeGrafter"/>
</dbReference>
<feature type="active site" description="Proton acceptor" evidence="1">
    <location>
        <position position="216"/>
    </location>
</feature>
<proteinExistence type="inferred from homology"/>
<evidence type="ECO:0000256" key="1">
    <source>
        <dbReference type="PIRSR" id="PIRSR000390-1"/>
    </source>
</evidence>
<dbReference type="OrthoDB" id="9810913at2"/>
<dbReference type="EMBL" id="LQZQ01000023">
    <property type="protein sequence ID" value="KYG76259.1"/>
    <property type="molecule type" value="Genomic_DNA"/>
</dbReference>
<accession>A0A150XBY6</accession>
<dbReference type="GO" id="GO:0030170">
    <property type="term" value="F:pyridoxal phosphate binding"/>
    <property type="evidence" value="ECO:0007669"/>
    <property type="project" value="TreeGrafter"/>
</dbReference>
<dbReference type="SUPFAM" id="SSF53383">
    <property type="entry name" value="PLP-dependent transferases"/>
    <property type="match status" value="1"/>
</dbReference>
<organism evidence="4 5">
    <name type="scientific">Roseivirga ehrenbergii (strain DSM 102268 / JCM 13514 / KCTC 12282 / NCIMB 14502 / KMM 6017)</name>
    <dbReference type="NCBI Taxonomy" id="279360"/>
    <lineage>
        <taxon>Bacteria</taxon>
        <taxon>Pseudomonadati</taxon>
        <taxon>Bacteroidota</taxon>
        <taxon>Cytophagia</taxon>
        <taxon>Cytophagales</taxon>
        <taxon>Roseivirgaceae</taxon>
        <taxon>Roseivirga</taxon>
    </lineage>
</organism>
<dbReference type="STRING" id="279360.MB14_03145"/>
<dbReference type="InterPro" id="IPR015421">
    <property type="entry name" value="PyrdxlP-dep_Trfase_major"/>
</dbReference>
<keyword evidence="5" id="KW-1185">Reference proteome</keyword>
<dbReference type="NCBIfam" id="TIGR04181">
    <property type="entry name" value="NHT_00031"/>
    <property type="match status" value="1"/>
</dbReference>
<dbReference type="Pfam" id="PF01041">
    <property type="entry name" value="DegT_DnrJ_EryC1"/>
    <property type="match status" value="1"/>
</dbReference>